<dbReference type="OrthoDB" id="10302307at2759"/>
<sequence>MTAPVTDASRILKCSSGFSADDVCARKDDEQNLGIARLYLSVAYLVQNRISVRGQGMQRSCASMSTLFRRHA</sequence>
<proteinExistence type="predicted"/>
<gene>
    <name evidence="1" type="ORF">MARPO_0011s0017</name>
</gene>
<evidence type="ECO:0000313" key="1">
    <source>
        <dbReference type="EMBL" id="PTQ46318.1"/>
    </source>
</evidence>
<reference evidence="2" key="1">
    <citation type="journal article" date="2017" name="Cell">
        <title>Insights into land plant evolution garnered from the Marchantia polymorpha genome.</title>
        <authorList>
            <person name="Bowman J.L."/>
            <person name="Kohchi T."/>
            <person name="Yamato K.T."/>
            <person name="Jenkins J."/>
            <person name="Shu S."/>
            <person name="Ishizaki K."/>
            <person name="Yamaoka S."/>
            <person name="Nishihama R."/>
            <person name="Nakamura Y."/>
            <person name="Berger F."/>
            <person name="Adam C."/>
            <person name="Aki S.S."/>
            <person name="Althoff F."/>
            <person name="Araki T."/>
            <person name="Arteaga-Vazquez M.A."/>
            <person name="Balasubrmanian S."/>
            <person name="Barry K."/>
            <person name="Bauer D."/>
            <person name="Boehm C.R."/>
            <person name="Briginshaw L."/>
            <person name="Caballero-Perez J."/>
            <person name="Catarino B."/>
            <person name="Chen F."/>
            <person name="Chiyoda S."/>
            <person name="Chovatia M."/>
            <person name="Davies K.M."/>
            <person name="Delmans M."/>
            <person name="Demura T."/>
            <person name="Dierschke T."/>
            <person name="Dolan L."/>
            <person name="Dorantes-Acosta A.E."/>
            <person name="Eklund D.M."/>
            <person name="Florent S.N."/>
            <person name="Flores-Sandoval E."/>
            <person name="Fujiyama A."/>
            <person name="Fukuzawa H."/>
            <person name="Galik B."/>
            <person name="Grimanelli D."/>
            <person name="Grimwood J."/>
            <person name="Grossniklaus U."/>
            <person name="Hamada T."/>
            <person name="Haseloff J."/>
            <person name="Hetherington A.J."/>
            <person name="Higo A."/>
            <person name="Hirakawa Y."/>
            <person name="Hundley H.N."/>
            <person name="Ikeda Y."/>
            <person name="Inoue K."/>
            <person name="Inoue S.I."/>
            <person name="Ishida S."/>
            <person name="Jia Q."/>
            <person name="Kakita M."/>
            <person name="Kanazawa T."/>
            <person name="Kawai Y."/>
            <person name="Kawashima T."/>
            <person name="Kennedy M."/>
            <person name="Kinose K."/>
            <person name="Kinoshita T."/>
            <person name="Kohara Y."/>
            <person name="Koide E."/>
            <person name="Komatsu K."/>
            <person name="Kopischke S."/>
            <person name="Kubo M."/>
            <person name="Kyozuka J."/>
            <person name="Lagercrantz U."/>
            <person name="Lin S.S."/>
            <person name="Lindquist E."/>
            <person name="Lipzen A.M."/>
            <person name="Lu C.W."/>
            <person name="De Luna E."/>
            <person name="Martienssen R.A."/>
            <person name="Minamino N."/>
            <person name="Mizutani M."/>
            <person name="Mizutani M."/>
            <person name="Mochizuki N."/>
            <person name="Monte I."/>
            <person name="Mosher R."/>
            <person name="Nagasaki H."/>
            <person name="Nakagami H."/>
            <person name="Naramoto S."/>
            <person name="Nishitani K."/>
            <person name="Ohtani M."/>
            <person name="Okamoto T."/>
            <person name="Okumura M."/>
            <person name="Phillips J."/>
            <person name="Pollak B."/>
            <person name="Reinders A."/>
            <person name="Rovekamp M."/>
            <person name="Sano R."/>
            <person name="Sawa S."/>
            <person name="Schmid M.W."/>
            <person name="Shirakawa M."/>
            <person name="Solano R."/>
            <person name="Spunde A."/>
            <person name="Suetsugu N."/>
            <person name="Sugano S."/>
            <person name="Sugiyama A."/>
            <person name="Sun R."/>
            <person name="Suzuki Y."/>
            <person name="Takenaka M."/>
            <person name="Takezawa D."/>
            <person name="Tomogane H."/>
            <person name="Tsuzuki M."/>
            <person name="Ueda T."/>
            <person name="Umeda M."/>
            <person name="Ward J.M."/>
            <person name="Watanabe Y."/>
            <person name="Yazaki K."/>
            <person name="Yokoyama R."/>
            <person name="Yoshitake Y."/>
            <person name="Yotsui I."/>
            <person name="Zachgo S."/>
            <person name="Schmutz J."/>
        </authorList>
    </citation>
    <scope>NUCLEOTIDE SEQUENCE [LARGE SCALE GENOMIC DNA]</scope>
    <source>
        <strain evidence="2">Tak-1</strain>
    </source>
</reference>
<dbReference type="EMBL" id="KZ772683">
    <property type="protein sequence ID" value="PTQ46318.1"/>
    <property type="molecule type" value="Genomic_DNA"/>
</dbReference>
<organism evidence="1 2">
    <name type="scientific">Marchantia polymorpha</name>
    <name type="common">Common liverwort</name>
    <name type="synonym">Marchantia aquatica</name>
    <dbReference type="NCBI Taxonomy" id="3197"/>
    <lineage>
        <taxon>Eukaryota</taxon>
        <taxon>Viridiplantae</taxon>
        <taxon>Streptophyta</taxon>
        <taxon>Embryophyta</taxon>
        <taxon>Marchantiophyta</taxon>
        <taxon>Marchantiopsida</taxon>
        <taxon>Marchantiidae</taxon>
        <taxon>Marchantiales</taxon>
        <taxon>Marchantiaceae</taxon>
        <taxon>Marchantia</taxon>
    </lineage>
</organism>
<accession>A0A2R6XJN2</accession>
<dbReference type="AlphaFoldDB" id="A0A2R6XJN2"/>
<name>A0A2R6XJN2_MARPO</name>
<evidence type="ECO:0000313" key="2">
    <source>
        <dbReference type="Proteomes" id="UP000244005"/>
    </source>
</evidence>
<protein>
    <submittedName>
        <fullName evidence="1">Uncharacterized protein</fullName>
    </submittedName>
</protein>
<keyword evidence="2" id="KW-1185">Reference proteome</keyword>
<dbReference type="Gramene" id="Mp4g10300.1">
    <property type="protein sequence ID" value="Mp4g10300.1.cds1"/>
    <property type="gene ID" value="Mp4g10300"/>
</dbReference>
<dbReference type="Proteomes" id="UP000244005">
    <property type="component" value="Unassembled WGS sequence"/>
</dbReference>